<gene>
    <name evidence="1" type="ORF">PAXINDRAFT_19506</name>
</gene>
<evidence type="ECO:0000313" key="1">
    <source>
        <dbReference type="EMBL" id="KIJ07295.1"/>
    </source>
</evidence>
<proteinExistence type="predicted"/>
<evidence type="ECO:0000313" key="2">
    <source>
        <dbReference type="Proteomes" id="UP000053647"/>
    </source>
</evidence>
<dbReference type="OrthoDB" id="2701704at2759"/>
<name>A0A0C9SWQ8_PAXIN</name>
<dbReference type="EMBL" id="KN819946">
    <property type="protein sequence ID" value="KIJ07295.1"/>
    <property type="molecule type" value="Genomic_DNA"/>
</dbReference>
<dbReference type="HOGENOM" id="CLU_160151_0_0_1"/>
<sequence length="95" mass="10599">MANTPFPRLSRVSFQVVQTWLHCHGAAIEVALTCPVLQDQKAYFAELLIAEGCQISAFIAAYPDGNKLSMDPLFSLSQVPLPAIQQWWRPFHEAA</sequence>
<protein>
    <submittedName>
        <fullName evidence="1">Uncharacterized protein</fullName>
    </submittedName>
</protein>
<dbReference type="Proteomes" id="UP000053647">
    <property type="component" value="Unassembled WGS sequence"/>
</dbReference>
<reference evidence="2" key="2">
    <citation type="submission" date="2015-01" db="EMBL/GenBank/DDBJ databases">
        <title>Evolutionary Origins and Diversification of the Mycorrhizal Mutualists.</title>
        <authorList>
            <consortium name="DOE Joint Genome Institute"/>
            <consortium name="Mycorrhizal Genomics Consortium"/>
            <person name="Kohler A."/>
            <person name="Kuo A."/>
            <person name="Nagy L.G."/>
            <person name="Floudas D."/>
            <person name="Copeland A."/>
            <person name="Barry K.W."/>
            <person name="Cichocki N."/>
            <person name="Veneault-Fourrey C."/>
            <person name="LaButti K."/>
            <person name="Lindquist E.A."/>
            <person name="Lipzen A."/>
            <person name="Lundell T."/>
            <person name="Morin E."/>
            <person name="Murat C."/>
            <person name="Riley R."/>
            <person name="Ohm R."/>
            <person name="Sun H."/>
            <person name="Tunlid A."/>
            <person name="Henrissat B."/>
            <person name="Grigoriev I.V."/>
            <person name="Hibbett D.S."/>
            <person name="Martin F."/>
        </authorList>
    </citation>
    <scope>NUCLEOTIDE SEQUENCE [LARGE SCALE GENOMIC DNA]</scope>
    <source>
        <strain evidence="2">ATCC 200175</strain>
    </source>
</reference>
<organism evidence="1 2">
    <name type="scientific">Paxillus involutus ATCC 200175</name>
    <dbReference type="NCBI Taxonomy" id="664439"/>
    <lineage>
        <taxon>Eukaryota</taxon>
        <taxon>Fungi</taxon>
        <taxon>Dikarya</taxon>
        <taxon>Basidiomycota</taxon>
        <taxon>Agaricomycotina</taxon>
        <taxon>Agaricomycetes</taxon>
        <taxon>Agaricomycetidae</taxon>
        <taxon>Boletales</taxon>
        <taxon>Paxilineae</taxon>
        <taxon>Paxillaceae</taxon>
        <taxon>Paxillus</taxon>
    </lineage>
</organism>
<keyword evidence="2" id="KW-1185">Reference proteome</keyword>
<reference evidence="1 2" key="1">
    <citation type="submission" date="2014-06" db="EMBL/GenBank/DDBJ databases">
        <authorList>
            <consortium name="DOE Joint Genome Institute"/>
            <person name="Kuo A."/>
            <person name="Kohler A."/>
            <person name="Nagy L.G."/>
            <person name="Floudas D."/>
            <person name="Copeland A."/>
            <person name="Barry K.W."/>
            <person name="Cichocki N."/>
            <person name="Veneault-Fourrey C."/>
            <person name="LaButti K."/>
            <person name="Lindquist E.A."/>
            <person name="Lipzen A."/>
            <person name="Lundell T."/>
            <person name="Morin E."/>
            <person name="Murat C."/>
            <person name="Sun H."/>
            <person name="Tunlid A."/>
            <person name="Henrissat B."/>
            <person name="Grigoriev I.V."/>
            <person name="Hibbett D.S."/>
            <person name="Martin F."/>
            <person name="Nordberg H.P."/>
            <person name="Cantor M.N."/>
            <person name="Hua S.X."/>
        </authorList>
    </citation>
    <scope>NUCLEOTIDE SEQUENCE [LARGE SCALE GENOMIC DNA]</scope>
    <source>
        <strain evidence="1 2">ATCC 200175</strain>
    </source>
</reference>
<dbReference type="AlphaFoldDB" id="A0A0C9SWQ8"/>
<accession>A0A0C9SWQ8</accession>